<dbReference type="InterPro" id="IPR013785">
    <property type="entry name" value="Aldolase_TIM"/>
</dbReference>
<dbReference type="InterPro" id="IPR050377">
    <property type="entry name" value="Radical_SAM_PqqE_MftC-like"/>
</dbReference>
<dbReference type="PANTHER" id="PTHR11228">
    <property type="entry name" value="RADICAL SAM DOMAIN PROTEIN"/>
    <property type="match status" value="1"/>
</dbReference>
<dbReference type="InterPro" id="IPR026423">
    <property type="entry name" value="rSAM_cobopep"/>
</dbReference>
<reference evidence="7 8" key="1">
    <citation type="submission" date="2011-03" db="EMBL/GenBank/DDBJ databases">
        <title>The complete genome of Archaeoglobus veneficus SNP6.</title>
        <authorList>
            <consortium name="US DOE Joint Genome Institute (JGI-PGF)"/>
            <person name="Lucas S."/>
            <person name="Copeland A."/>
            <person name="Lapidus A."/>
            <person name="Bruce D."/>
            <person name="Goodwin L."/>
            <person name="Pitluck S."/>
            <person name="Kyrpides N."/>
            <person name="Mavromatis K."/>
            <person name="Pagani I."/>
            <person name="Ivanova N."/>
            <person name="Mikhailova N."/>
            <person name="Lu M."/>
            <person name="Detter J.C."/>
            <person name="Tapia R."/>
            <person name="Han C."/>
            <person name="Land M."/>
            <person name="Hauser L."/>
            <person name="Markowitz V."/>
            <person name="Cheng J.-F."/>
            <person name="Hugenholtz P."/>
            <person name="Woyke T."/>
            <person name="Wu D."/>
            <person name="Spring S."/>
            <person name="Brambilla E."/>
            <person name="Klenk H.-P."/>
            <person name="Eisen J.A."/>
        </authorList>
    </citation>
    <scope>NUCLEOTIDE SEQUENCE [LARGE SCALE GENOMIC DNA]</scope>
    <source>
        <strain>SNP6</strain>
    </source>
</reference>
<dbReference type="InterPro" id="IPR007197">
    <property type="entry name" value="rSAM"/>
</dbReference>
<dbReference type="NCBIfam" id="TIGR04163">
    <property type="entry name" value="rSAM_cobopep"/>
    <property type="match status" value="1"/>
</dbReference>
<dbReference type="PROSITE" id="PS51918">
    <property type="entry name" value="RADICAL_SAM"/>
    <property type="match status" value="1"/>
</dbReference>
<dbReference type="SFLD" id="SFLDS00029">
    <property type="entry name" value="Radical_SAM"/>
    <property type="match status" value="1"/>
</dbReference>
<name>F2KMR7_ARCVS</name>
<evidence type="ECO:0000259" key="6">
    <source>
        <dbReference type="PROSITE" id="PS51918"/>
    </source>
</evidence>
<keyword evidence="2" id="KW-0949">S-adenosyl-L-methionine</keyword>
<keyword evidence="8" id="KW-1185">Reference proteome</keyword>
<dbReference type="SFLD" id="SFLDG01384">
    <property type="entry name" value="thioether_bond_formation_requi"/>
    <property type="match status" value="1"/>
</dbReference>
<dbReference type="HOGENOM" id="CLU_009273_3_0_2"/>
<dbReference type="GO" id="GO:0046872">
    <property type="term" value="F:metal ion binding"/>
    <property type="evidence" value="ECO:0007669"/>
    <property type="project" value="UniProtKB-KW"/>
</dbReference>
<dbReference type="STRING" id="693661.Arcve_0048"/>
<dbReference type="SFLD" id="SFLDG01067">
    <property type="entry name" value="SPASM/twitch_domain_containing"/>
    <property type="match status" value="1"/>
</dbReference>
<dbReference type="eggNOG" id="arCOG00945">
    <property type="taxonomic scope" value="Archaea"/>
</dbReference>
<comment type="cofactor">
    <cofactor evidence="1">
        <name>[4Fe-4S] cluster</name>
        <dbReference type="ChEBI" id="CHEBI:49883"/>
    </cofactor>
</comment>
<keyword evidence="5" id="KW-0411">Iron-sulfur</keyword>
<dbReference type="NCBIfam" id="TIGR04085">
    <property type="entry name" value="rSAM_more_4Fe4S"/>
    <property type="match status" value="1"/>
</dbReference>
<evidence type="ECO:0000256" key="1">
    <source>
        <dbReference type="ARBA" id="ARBA00001966"/>
    </source>
</evidence>
<dbReference type="PANTHER" id="PTHR11228:SF7">
    <property type="entry name" value="PQQA PEPTIDE CYCLASE"/>
    <property type="match status" value="1"/>
</dbReference>
<accession>F2KMR7</accession>
<proteinExistence type="predicted"/>
<gene>
    <name evidence="7" type="ordered locus">Arcve_0048</name>
</gene>
<dbReference type="InterPro" id="IPR023867">
    <property type="entry name" value="Sulphatase_maturase_rSAM"/>
</dbReference>
<evidence type="ECO:0000256" key="2">
    <source>
        <dbReference type="ARBA" id="ARBA00022691"/>
    </source>
</evidence>
<dbReference type="Proteomes" id="UP000008136">
    <property type="component" value="Chromosome"/>
</dbReference>
<keyword evidence="4" id="KW-0408">Iron</keyword>
<sequence length="421" mass="48163">MLNMINFNDFSVFIDPESVFWATSTEQELPENVERLWLENREILQQEMARYRSEVSIRTVYINVTDSCNASCPYCYIPPEVKRRGQTMDYEEMGEILDVLKKAGVEWIIFHGAEPLLAKDVIFRVIEENRQFNYGIQTNGFLLNDEDMEFIMEREVNLGISFDSPDIKTNDFLRGEGHFNAVSRILGVMRGYKHLNVITTINRYNYTQLPEMVDFLAGKVEVCLMNPVRGTSAGGRKLRPPVDAAAEYFIKAVDRAIELTESGERIVIGDFANILLGIVAPTSRVLQCDISPCGAGRRFFAITPDMKVYPCGEFIGFHEFSAELKDVLDDGRINTNVCPFKEVRGRVVEKIEECRICPYRHICGAPCPAEVYAENGSMFEKSPYCDFYRKVIDHAFRVIAEGKARYGIREGVMKTKYRIEL</sequence>
<dbReference type="GO" id="GO:0016491">
    <property type="term" value="F:oxidoreductase activity"/>
    <property type="evidence" value="ECO:0007669"/>
    <property type="project" value="InterPro"/>
</dbReference>
<dbReference type="GeneID" id="10393139"/>
<dbReference type="SUPFAM" id="SSF102114">
    <property type="entry name" value="Radical SAM enzymes"/>
    <property type="match status" value="1"/>
</dbReference>
<dbReference type="KEGG" id="ave:Arcve_0048"/>
<dbReference type="RefSeq" id="WP_013682767.1">
    <property type="nucleotide sequence ID" value="NC_015320.1"/>
</dbReference>
<dbReference type="AlphaFoldDB" id="F2KMR7"/>
<dbReference type="SFLD" id="SFLDG01386">
    <property type="entry name" value="main_SPASM_domain-containing"/>
    <property type="match status" value="1"/>
</dbReference>
<feature type="domain" description="Radical SAM core" evidence="6">
    <location>
        <begin position="54"/>
        <end position="264"/>
    </location>
</feature>
<dbReference type="GO" id="GO:0051536">
    <property type="term" value="F:iron-sulfur cluster binding"/>
    <property type="evidence" value="ECO:0007669"/>
    <property type="project" value="UniProtKB-KW"/>
</dbReference>
<dbReference type="Gene3D" id="3.20.20.70">
    <property type="entry name" value="Aldolase class I"/>
    <property type="match status" value="1"/>
</dbReference>
<dbReference type="EMBL" id="CP002588">
    <property type="protein sequence ID" value="AEA46091.1"/>
    <property type="molecule type" value="Genomic_DNA"/>
</dbReference>
<protein>
    <submittedName>
        <fullName evidence="7">Radical SAM domain protein</fullName>
    </submittedName>
</protein>
<dbReference type="CDD" id="cd01335">
    <property type="entry name" value="Radical_SAM"/>
    <property type="match status" value="1"/>
</dbReference>
<keyword evidence="3" id="KW-0479">Metal-binding</keyword>
<evidence type="ECO:0000313" key="7">
    <source>
        <dbReference type="EMBL" id="AEA46091.1"/>
    </source>
</evidence>
<evidence type="ECO:0000313" key="8">
    <source>
        <dbReference type="Proteomes" id="UP000008136"/>
    </source>
</evidence>
<dbReference type="OrthoDB" id="5620at2157"/>
<evidence type="ECO:0000256" key="3">
    <source>
        <dbReference type="ARBA" id="ARBA00022723"/>
    </source>
</evidence>
<evidence type="ECO:0000256" key="4">
    <source>
        <dbReference type="ARBA" id="ARBA00023004"/>
    </source>
</evidence>
<dbReference type="InterPro" id="IPR058240">
    <property type="entry name" value="rSAM_sf"/>
</dbReference>
<organism evidence="7 8">
    <name type="scientific">Archaeoglobus veneficus (strain DSM 11195 / SNP6)</name>
    <dbReference type="NCBI Taxonomy" id="693661"/>
    <lineage>
        <taxon>Archaea</taxon>
        <taxon>Methanobacteriati</taxon>
        <taxon>Methanobacteriota</taxon>
        <taxon>Archaeoglobi</taxon>
        <taxon>Archaeoglobales</taxon>
        <taxon>Archaeoglobaceae</taxon>
        <taxon>Archaeoglobus</taxon>
    </lineage>
</organism>
<evidence type="ECO:0000256" key="5">
    <source>
        <dbReference type="ARBA" id="ARBA00023014"/>
    </source>
</evidence>
<dbReference type="InterPro" id="IPR023885">
    <property type="entry name" value="4Fe4S-binding_SPASM_dom"/>
</dbReference>
<dbReference type="Pfam" id="PF04055">
    <property type="entry name" value="Radical_SAM"/>
    <property type="match status" value="1"/>
</dbReference>